<evidence type="ECO:0000256" key="1">
    <source>
        <dbReference type="ARBA" id="ARBA00005384"/>
    </source>
</evidence>
<name>A0A2P8DMW8_9ACTN</name>
<dbReference type="PANTHER" id="PTHR46577">
    <property type="entry name" value="HTH-TYPE TRANSCRIPTIONAL REGULATORY PROTEIN GABR"/>
    <property type="match status" value="1"/>
</dbReference>
<keyword evidence="3" id="KW-0805">Transcription regulation</keyword>
<keyword evidence="4" id="KW-0238">DNA-binding</keyword>
<evidence type="ECO:0000256" key="6">
    <source>
        <dbReference type="SAM" id="MobiDB-lite"/>
    </source>
</evidence>
<dbReference type="Gene3D" id="1.10.10.10">
    <property type="entry name" value="Winged helix-like DNA-binding domain superfamily/Winged helix DNA-binding domain"/>
    <property type="match status" value="1"/>
</dbReference>
<dbReference type="AlphaFoldDB" id="A0A2P8DMW8"/>
<comment type="caution">
    <text evidence="8">The sequence shown here is derived from an EMBL/GenBank/DDBJ whole genome shotgun (WGS) entry which is preliminary data.</text>
</comment>
<dbReference type="SMART" id="SM00345">
    <property type="entry name" value="HTH_GNTR"/>
    <property type="match status" value="1"/>
</dbReference>
<evidence type="ECO:0000313" key="9">
    <source>
        <dbReference type="Proteomes" id="UP000240542"/>
    </source>
</evidence>
<dbReference type="CDD" id="cd00609">
    <property type="entry name" value="AAT_like"/>
    <property type="match status" value="1"/>
</dbReference>
<dbReference type="InterPro" id="IPR036390">
    <property type="entry name" value="WH_DNA-bd_sf"/>
</dbReference>
<dbReference type="SUPFAM" id="SSF46785">
    <property type="entry name" value="Winged helix' DNA-binding domain"/>
    <property type="match status" value="1"/>
</dbReference>
<dbReference type="InterPro" id="IPR015421">
    <property type="entry name" value="PyrdxlP-dep_Trfase_major"/>
</dbReference>
<keyword evidence="5" id="KW-0804">Transcription</keyword>
<dbReference type="CDD" id="cd07377">
    <property type="entry name" value="WHTH_GntR"/>
    <property type="match status" value="1"/>
</dbReference>
<dbReference type="SUPFAM" id="SSF53383">
    <property type="entry name" value="PLP-dependent transferases"/>
    <property type="match status" value="1"/>
</dbReference>
<dbReference type="Gene3D" id="3.90.1150.10">
    <property type="entry name" value="Aspartate Aminotransferase, domain 1"/>
    <property type="match status" value="1"/>
</dbReference>
<proteinExistence type="inferred from homology"/>
<protein>
    <submittedName>
        <fullName evidence="8">GntR family transcriptional regulator</fullName>
    </submittedName>
</protein>
<dbReference type="Pfam" id="PF00155">
    <property type="entry name" value="Aminotran_1_2"/>
    <property type="match status" value="1"/>
</dbReference>
<comment type="similarity">
    <text evidence="1">In the C-terminal section; belongs to the class-I pyridoxal-phosphate-dependent aminotransferase family.</text>
</comment>
<reference evidence="8 9" key="1">
    <citation type="submission" date="2018-03" db="EMBL/GenBank/DDBJ databases">
        <title>Genomic Encyclopedia of Archaeal and Bacterial Type Strains, Phase II (KMG-II): from individual species to whole genera.</title>
        <authorList>
            <person name="Goeker M."/>
        </authorList>
    </citation>
    <scope>NUCLEOTIDE SEQUENCE [LARGE SCALE GENOMIC DNA]</scope>
    <source>
        <strain evidence="8 9">DSM 45312</strain>
    </source>
</reference>
<dbReference type="Gene3D" id="3.40.640.10">
    <property type="entry name" value="Type I PLP-dependent aspartate aminotransferase-like (Major domain)"/>
    <property type="match status" value="1"/>
</dbReference>
<evidence type="ECO:0000259" key="7">
    <source>
        <dbReference type="PROSITE" id="PS50949"/>
    </source>
</evidence>
<dbReference type="GO" id="GO:0030170">
    <property type="term" value="F:pyridoxal phosphate binding"/>
    <property type="evidence" value="ECO:0007669"/>
    <property type="project" value="InterPro"/>
</dbReference>
<dbReference type="PROSITE" id="PS50949">
    <property type="entry name" value="HTH_GNTR"/>
    <property type="match status" value="1"/>
</dbReference>
<organism evidence="8 9">
    <name type="scientific">Murinocardiopsis flavida</name>
    <dbReference type="NCBI Taxonomy" id="645275"/>
    <lineage>
        <taxon>Bacteria</taxon>
        <taxon>Bacillati</taxon>
        <taxon>Actinomycetota</taxon>
        <taxon>Actinomycetes</taxon>
        <taxon>Streptosporangiales</taxon>
        <taxon>Nocardiopsidaceae</taxon>
        <taxon>Murinocardiopsis</taxon>
    </lineage>
</organism>
<dbReference type="Pfam" id="PF00392">
    <property type="entry name" value="GntR"/>
    <property type="match status" value="1"/>
</dbReference>
<dbReference type="InterPro" id="IPR000524">
    <property type="entry name" value="Tscrpt_reg_HTH_GntR"/>
</dbReference>
<dbReference type="RefSeq" id="WP_106582606.1">
    <property type="nucleotide sequence ID" value="NZ_PYGA01000005.1"/>
</dbReference>
<dbReference type="InterPro" id="IPR036388">
    <property type="entry name" value="WH-like_DNA-bd_sf"/>
</dbReference>
<dbReference type="OrthoDB" id="4336542at2"/>
<dbReference type="InterPro" id="IPR015424">
    <property type="entry name" value="PyrdxlP-dep_Trfase"/>
</dbReference>
<dbReference type="InterPro" id="IPR015422">
    <property type="entry name" value="PyrdxlP-dep_Trfase_small"/>
</dbReference>
<feature type="region of interest" description="Disordered" evidence="6">
    <location>
        <begin position="70"/>
        <end position="92"/>
    </location>
</feature>
<dbReference type="Proteomes" id="UP000240542">
    <property type="component" value="Unassembled WGS sequence"/>
</dbReference>
<keyword evidence="9" id="KW-1185">Reference proteome</keyword>
<evidence type="ECO:0000256" key="2">
    <source>
        <dbReference type="ARBA" id="ARBA00022898"/>
    </source>
</evidence>
<accession>A0A2P8DMW8</accession>
<evidence type="ECO:0000313" key="8">
    <source>
        <dbReference type="EMBL" id="PSK98539.1"/>
    </source>
</evidence>
<evidence type="ECO:0000256" key="5">
    <source>
        <dbReference type="ARBA" id="ARBA00023163"/>
    </source>
</evidence>
<dbReference type="PANTHER" id="PTHR46577:SF1">
    <property type="entry name" value="HTH-TYPE TRANSCRIPTIONAL REGULATORY PROTEIN GABR"/>
    <property type="match status" value="1"/>
</dbReference>
<dbReference type="GO" id="GO:0003700">
    <property type="term" value="F:DNA-binding transcription factor activity"/>
    <property type="evidence" value="ECO:0007669"/>
    <property type="project" value="InterPro"/>
</dbReference>
<evidence type="ECO:0000256" key="3">
    <source>
        <dbReference type="ARBA" id="ARBA00023015"/>
    </source>
</evidence>
<dbReference type="EMBL" id="PYGA01000005">
    <property type="protein sequence ID" value="PSK98539.1"/>
    <property type="molecule type" value="Genomic_DNA"/>
</dbReference>
<dbReference type="GO" id="GO:0003677">
    <property type="term" value="F:DNA binding"/>
    <property type="evidence" value="ECO:0007669"/>
    <property type="project" value="UniProtKB-KW"/>
</dbReference>
<dbReference type="InterPro" id="IPR051446">
    <property type="entry name" value="HTH_trans_reg/aminotransferase"/>
</dbReference>
<feature type="domain" description="HTH gntR-type" evidence="7">
    <location>
        <begin position="5"/>
        <end position="73"/>
    </location>
</feature>
<dbReference type="InterPro" id="IPR004839">
    <property type="entry name" value="Aminotransferase_I/II_large"/>
</dbReference>
<keyword evidence="2" id="KW-0663">Pyridoxal phosphate</keyword>
<sequence length="438" mass="44818">MGITGTRSQEIADSVETAITGGELATGTPLPPIRDLAVDLGVNPNTVAAAYRTLRERGLIETAGRRGTRVRAQAASAHRDVRPSAVPAGARDLATGNPDVRLLPDLGAALAAVAGARSGAHRLYGDPPISPALAAAAHEIFAADGDGGGDVAVTSGALDGIDRALRCSLRPGDAVAVEDPGWPSLYDLLASLGLKRLPVRVDDDGPLPEDAAAALRAGARALLLTSRAQNPSGGALGEARAAELRALLAPHPRTLTIEDDHGFGLTDLPFCRVGGATRQWVVVRSAAKSFGPDLRLAVVAGDGATIDRMRTGQRMGPGWVSHVLQEAFAELWRRGAVDVAAVARSYALRRDALTARLAEHGVAAAGRSGVNVWVPVADEAAATADLLARGWAVTPGAPFRLGSPPGLRVTVSALDTPEIPGLAADIAAAVQAPSAPPV</sequence>
<evidence type="ECO:0000256" key="4">
    <source>
        <dbReference type="ARBA" id="ARBA00023125"/>
    </source>
</evidence>
<gene>
    <name evidence="8" type="ORF">CLV63_105213</name>
</gene>